<evidence type="ECO:0000256" key="18">
    <source>
        <dbReference type="ARBA" id="ARBA00023316"/>
    </source>
</evidence>
<dbReference type="InterPro" id="IPR023346">
    <property type="entry name" value="Lysozyme-like_dom_sf"/>
</dbReference>
<dbReference type="InterPro" id="IPR028166">
    <property type="entry name" value="UB2H"/>
</dbReference>
<dbReference type="GO" id="GO:0006508">
    <property type="term" value="P:proteolysis"/>
    <property type="evidence" value="ECO:0007669"/>
    <property type="project" value="UniProtKB-KW"/>
</dbReference>
<keyword evidence="25" id="KW-1133">Transmembrane helix</keyword>
<evidence type="ECO:0000256" key="12">
    <source>
        <dbReference type="ARBA" id="ARBA00022801"/>
    </source>
</evidence>
<keyword evidence="18 23" id="KW-0961">Cell wall biogenesis/degradation</keyword>
<keyword evidence="16" id="KW-0046">Antibiotic resistance</keyword>
<dbReference type="NCBIfam" id="TIGR02071">
    <property type="entry name" value="PBP_1b"/>
    <property type="match status" value="1"/>
</dbReference>
<dbReference type="InterPro" id="IPR036950">
    <property type="entry name" value="PBP_transglycosylase"/>
</dbReference>
<evidence type="ECO:0000256" key="19">
    <source>
        <dbReference type="ARBA" id="ARBA00032454"/>
    </source>
</evidence>
<dbReference type="SUPFAM" id="SSF53955">
    <property type="entry name" value="Lysozyme-like"/>
    <property type="match status" value="1"/>
</dbReference>
<feature type="transmembrane region" description="Helical" evidence="25">
    <location>
        <begin position="7"/>
        <end position="29"/>
    </location>
</feature>
<dbReference type="GO" id="GO:0008360">
    <property type="term" value="P:regulation of cell shape"/>
    <property type="evidence" value="ECO:0007669"/>
    <property type="project" value="UniProtKB-UniRule"/>
</dbReference>
<evidence type="ECO:0000256" key="3">
    <source>
        <dbReference type="ARBA" id="ARBA00004752"/>
    </source>
</evidence>
<dbReference type="GO" id="GO:0005886">
    <property type="term" value="C:plasma membrane"/>
    <property type="evidence" value="ECO:0007669"/>
    <property type="project" value="UniProtKB-SubCell"/>
</dbReference>
<accession>A0A1Y1SC73</accession>
<keyword evidence="10 23" id="KW-0328">Glycosyltransferase</keyword>
<name>A0A1Y1SC73_9GAMM</name>
<dbReference type="Pfam" id="PF14814">
    <property type="entry name" value="UB2H"/>
    <property type="match status" value="1"/>
</dbReference>
<comment type="subcellular location">
    <subcellularLocation>
        <location evidence="2">Cell membrane</location>
    </subcellularLocation>
</comment>
<dbReference type="OrthoDB" id="9766909at2"/>
<evidence type="ECO:0000256" key="5">
    <source>
        <dbReference type="ARBA" id="ARBA00007739"/>
    </source>
</evidence>
<evidence type="ECO:0000256" key="1">
    <source>
        <dbReference type="ARBA" id="ARBA00002624"/>
    </source>
</evidence>
<keyword evidence="8" id="KW-0121">Carboxypeptidase</keyword>
<comment type="pathway">
    <text evidence="3 23">Cell wall biogenesis; peptidoglycan biosynthesis.</text>
</comment>
<dbReference type="UniPathway" id="UPA00219"/>
<evidence type="ECO:0000256" key="21">
    <source>
        <dbReference type="ARBA" id="ARBA00049902"/>
    </source>
</evidence>
<feature type="domain" description="Penicillin-binding protein transpeptidase" evidence="26">
    <location>
        <begin position="416"/>
        <end position="654"/>
    </location>
</feature>
<dbReference type="GO" id="GO:0030288">
    <property type="term" value="C:outer membrane-bounded periplasmic space"/>
    <property type="evidence" value="ECO:0007669"/>
    <property type="project" value="TreeGrafter"/>
</dbReference>
<dbReference type="InterPro" id="IPR001460">
    <property type="entry name" value="PCN-bd_Tpept"/>
</dbReference>
<evidence type="ECO:0000256" key="6">
    <source>
        <dbReference type="ARBA" id="ARBA00018637"/>
    </source>
</evidence>
<evidence type="ECO:0000256" key="8">
    <source>
        <dbReference type="ARBA" id="ARBA00022645"/>
    </source>
</evidence>
<evidence type="ECO:0000256" key="15">
    <source>
        <dbReference type="ARBA" id="ARBA00023136"/>
    </source>
</evidence>
<dbReference type="STRING" id="1317117.ATO7_13028"/>
<evidence type="ECO:0000256" key="10">
    <source>
        <dbReference type="ARBA" id="ARBA00022676"/>
    </source>
</evidence>
<dbReference type="Pfam" id="PF00912">
    <property type="entry name" value="Transgly"/>
    <property type="match status" value="1"/>
</dbReference>
<evidence type="ECO:0000259" key="26">
    <source>
        <dbReference type="Pfam" id="PF00905"/>
    </source>
</evidence>
<protein>
    <recommendedName>
        <fullName evidence="6 22">Penicillin-binding protein 1B</fullName>
        <shortName evidence="23">PBP-1b</shortName>
        <shortName evidence="23">PBP1b</shortName>
    </recommendedName>
    <alternativeName>
        <fullName evidence="19 23">Murein polymerase</fullName>
    </alternativeName>
</protein>
<sequence>MSKIASLTLKLAVVLGCIAALALIAYTLVLDQQIRSRFAGARWALPAQIYAAPLELYPGLALSKYQLIEELERLGYRRHPRAELAQGRYAQQRDRIELQTRPFSFSDGPQPSRTLSLDFGPSQLKQISEGGQPVSLVRLDPLLIGSIYPRHGEDRVLVNLAEVPALLPHGLIQTEDQRFYKHFGLDPRAILRAAVVNIRAGRVVQGGSTLTQQLVKNFFLHNQRNFSRKFSEAILSVLLEVHYEKDAILEAYLNEVYLGQDGQRAIHGFGLGSEFYFHKPLAELGVAEIATLVGMVKGPSYYNPRRHPERARERRNLVLAQWHDAGLIDEETLAAAQARDVHTSQQTLNANRRYPAFVQQVHRELARDYPDDVLTAEGLRIYTSLAPHVQAAAETAVIEGLDSIEASRGLSSLQAAAVVASVTDGSILALVGGRKPGEAGFNRALDARRPIGSTIKPVVYLAALQQSQRYQLTSLLKDEPLRLDMPNGSVWEPENYDKESHGEIPLFQALSQSYNLATVNLGLEVGLDQVIETLHGLGVEDQVPALPSLLLGAWDRSPLQLTQIYAALASGGFAQKLISIRSVQTREGQLVKRYPLELADPLPADAVALLNWAMQQATQNGTGRSIYRQIDPTLRIAGKTGTSDDLRDSWFAGFGSNYLGVVWVGHDNNDVTQLTGASGALPVWARMMRMAGLQGLSARPQSGLEWVPVDTESWLPGDEACRSVLRVPYIAGTVPDQQAPCARSGWNKFLDLWR</sequence>
<keyword evidence="12" id="KW-0378">Hydrolase</keyword>
<keyword evidence="17" id="KW-0511">Multifunctional enzyme</keyword>
<dbReference type="Gene3D" id="1.10.3810.10">
    <property type="entry name" value="Biosynthetic peptidoglycan transglycosylase-like"/>
    <property type="match status" value="1"/>
</dbReference>
<dbReference type="PANTHER" id="PTHR32282">
    <property type="entry name" value="BINDING PROTEIN TRANSPEPTIDASE, PUTATIVE-RELATED"/>
    <property type="match status" value="1"/>
</dbReference>
<keyword evidence="30" id="KW-1185">Reference proteome</keyword>
<evidence type="ECO:0000256" key="9">
    <source>
        <dbReference type="ARBA" id="ARBA00022670"/>
    </source>
</evidence>
<evidence type="ECO:0000256" key="25">
    <source>
        <dbReference type="SAM" id="Phobius"/>
    </source>
</evidence>
<dbReference type="InterPro" id="IPR012338">
    <property type="entry name" value="Beta-lactam/transpept-like"/>
</dbReference>
<keyword evidence="25" id="KW-0812">Transmembrane</keyword>
<keyword evidence="7" id="KW-1003">Cell membrane</keyword>
<comment type="function">
    <text evidence="1 23">Cell wall formation. Synthesis of cross-linked peptidoglycan from the lipid intermediates. The enzyme has a penicillin-insensitive transglycosylase N-terminal domain (formation of linear glycan strands) and a penicillin-sensitive transpeptidase C-terminal domain (cross-linking of the peptide subunits).</text>
</comment>
<dbReference type="PIRSF" id="PIRSF002799">
    <property type="entry name" value="PBP_1b"/>
    <property type="match status" value="1"/>
</dbReference>
<comment type="caution">
    <text evidence="29">The sequence shown here is derived from an EMBL/GenBank/DDBJ whole genome shotgun (WGS) entry which is preliminary data.</text>
</comment>
<evidence type="ECO:0000313" key="30">
    <source>
        <dbReference type="Proteomes" id="UP000192342"/>
    </source>
</evidence>
<reference evidence="29 30" key="1">
    <citation type="submission" date="2013-04" db="EMBL/GenBank/DDBJ databases">
        <title>Oceanococcus atlanticus 22II-S10r2 Genome Sequencing.</title>
        <authorList>
            <person name="Lai Q."/>
            <person name="Li G."/>
            <person name="Shao Z."/>
        </authorList>
    </citation>
    <scope>NUCLEOTIDE SEQUENCE [LARGE SCALE GENOMIC DNA]</scope>
    <source>
        <strain evidence="29 30">22II-S10r2</strain>
    </source>
</reference>
<evidence type="ECO:0000256" key="17">
    <source>
        <dbReference type="ARBA" id="ARBA00023268"/>
    </source>
</evidence>
<dbReference type="GO" id="GO:0071555">
    <property type="term" value="P:cell wall organization"/>
    <property type="evidence" value="ECO:0007669"/>
    <property type="project" value="UniProtKB-UniRule"/>
</dbReference>
<feature type="domain" description="Glycosyl transferase family 51" evidence="27">
    <location>
        <begin position="151"/>
        <end position="321"/>
    </location>
</feature>
<evidence type="ECO:0000256" key="2">
    <source>
        <dbReference type="ARBA" id="ARBA00004236"/>
    </source>
</evidence>
<comment type="catalytic activity">
    <reaction evidence="21">
        <text>[GlcNAc-(1-&gt;4)-Mur2Ac(oyl-L-Ala-gamma-D-Glu-L-Lys-D-Ala-D-Ala)](n)-di-trans,octa-cis-undecaprenyl diphosphate + beta-D-GlcNAc-(1-&gt;4)-Mur2Ac(oyl-L-Ala-gamma-D-Glu-L-Lys-D-Ala-D-Ala)-di-trans,octa-cis-undecaprenyl diphosphate = [GlcNAc-(1-&gt;4)-Mur2Ac(oyl-L-Ala-gamma-D-Glu-L-Lys-D-Ala-D-Ala)](n+1)-di-trans,octa-cis-undecaprenyl diphosphate + di-trans,octa-cis-undecaprenyl diphosphate + H(+)</text>
        <dbReference type="Rhea" id="RHEA:23708"/>
        <dbReference type="Rhea" id="RHEA-COMP:9602"/>
        <dbReference type="Rhea" id="RHEA-COMP:9603"/>
        <dbReference type="ChEBI" id="CHEBI:15378"/>
        <dbReference type="ChEBI" id="CHEBI:58405"/>
        <dbReference type="ChEBI" id="CHEBI:60033"/>
        <dbReference type="ChEBI" id="CHEBI:78435"/>
        <dbReference type="EC" id="2.4.99.28"/>
    </reaction>
</comment>
<comment type="similarity">
    <text evidence="5 23">In the N-terminal section; belongs to the glycosyltransferase 51 family.</text>
</comment>
<dbReference type="GO" id="GO:0008658">
    <property type="term" value="F:penicillin binding"/>
    <property type="evidence" value="ECO:0007669"/>
    <property type="project" value="UniProtKB-UniRule"/>
</dbReference>
<feature type="domain" description="Bifunctional transglycosylase second" evidence="28">
    <location>
        <begin position="56"/>
        <end position="139"/>
    </location>
</feature>
<evidence type="ECO:0000259" key="27">
    <source>
        <dbReference type="Pfam" id="PF00912"/>
    </source>
</evidence>
<evidence type="ECO:0000256" key="14">
    <source>
        <dbReference type="ARBA" id="ARBA00022984"/>
    </source>
</evidence>
<dbReference type="AlphaFoldDB" id="A0A1Y1SC73"/>
<evidence type="ECO:0000256" key="7">
    <source>
        <dbReference type="ARBA" id="ARBA00022475"/>
    </source>
</evidence>
<dbReference type="Gene3D" id="3.40.710.10">
    <property type="entry name" value="DD-peptidase/beta-lactamase superfamily"/>
    <property type="match status" value="1"/>
</dbReference>
<evidence type="ECO:0000256" key="22">
    <source>
        <dbReference type="NCBIfam" id="TIGR02071"/>
    </source>
</evidence>
<feature type="active site" description="Proton donor; for transglycosylase activity" evidence="24">
    <location>
        <position position="175"/>
    </location>
</feature>
<evidence type="ECO:0000256" key="11">
    <source>
        <dbReference type="ARBA" id="ARBA00022679"/>
    </source>
</evidence>
<evidence type="ECO:0000256" key="20">
    <source>
        <dbReference type="ARBA" id="ARBA00034000"/>
    </source>
</evidence>
<dbReference type="GO" id="GO:0009252">
    <property type="term" value="P:peptidoglycan biosynthetic process"/>
    <property type="evidence" value="ECO:0007669"/>
    <property type="project" value="UniProtKB-UniRule"/>
</dbReference>
<keyword evidence="13 23" id="KW-0133">Cell shape</keyword>
<gene>
    <name evidence="29" type="ORF">ATO7_13028</name>
</gene>
<evidence type="ECO:0000259" key="28">
    <source>
        <dbReference type="Pfam" id="PF14814"/>
    </source>
</evidence>
<dbReference type="InterPro" id="IPR011813">
    <property type="entry name" value="PBP_1b"/>
</dbReference>
<dbReference type="GO" id="GO:0009274">
    <property type="term" value="C:peptidoglycan-based cell wall"/>
    <property type="evidence" value="ECO:0007669"/>
    <property type="project" value="UniProtKB-UniRule"/>
</dbReference>
<evidence type="ECO:0000256" key="4">
    <source>
        <dbReference type="ARBA" id="ARBA00007090"/>
    </source>
</evidence>
<evidence type="ECO:0000256" key="13">
    <source>
        <dbReference type="ARBA" id="ARBA00022960"/>
    </source>
</evidence>
<dbReference type="GO" id="GO:0009002">
    <property type="term" value="F:serine-type D-Ala-D-Ala carboxypeptidase activity"/>
    <property type="evidence" value="ECO:0007669"/>
    <property type="project" value="UniProtKB-EC"/>
</dbReference>
<dbReference type="Pfam" id="PF00905">
    <property type="entry name" value="Transpeptidase"/>
    <property type="match status" value="1"/>
</dbReference>
<keyword evidence="11 23" id="KW-0808">Transferase</keyword>
<dbReference type="InterPro" id="IPR001264">
    <property type="entry name" value="Glyco_trans_51"/>
</dbReference>
<evidence type="ECO:0000256" key="24">
    <source>
        <dbReference type="PIRSR" id="PIRSR002799-1"/>
    </source>
</evidence>
<evidence type="ECO:0000313" key="29">
    <source>
        <dbReference type="EMBL" id="ORE86221.1"/>
    </source>
</evidence>
<dbReference type="Gene3D" id="3.30.2060.10">
    <property type="entry name" value="Penicillin-binding protein 1b domain"/>
    <property type="match status" value="1"/>
</dbReference>
<evidence type="ECO:0000256" key="16">
    <source>
        <dbReference type="ARBA" id="ARBA00023251"/>
    </source>
</evidence>
<proteinExistence type="inferred from homology"/>
<dbReference type="EMBL" id="AQQV01000003">
    <property type="protein sequence ID" value="ORE86221.1"/>
    <property type="molecule type" value="Genomic_DNA"/>
</dbReference>
<dbReference type="RefSeq" id="WP_083562402.1">
    <property type="nucleotide sequence ID" value="NZ_AQQV01000003.1"/>
</dbReference>
<keyword evidence="15 25" id="KW-0472">Membrane</keyword>
<dbReference type="GO" id="GO:0008955">
    <property type="term" value="F:peptidoglycan glycosyltransferase activity"/>
    <property type="evidence" value="ECO:0007669"/>
    <property type="project" value="UniProtKB-UniRule"/>
</dbReference>
<comment type="similarity">
    <text evidence="4 23">In the C-terminal section; belongs to the transpeptidase family.</text>
</comment>
<feature type="active site" description="Acyl-ester intermediate; for transpeptidase activity" evidence="24">
    <location>
        <position position="453"/>
    </location>
</feature>
<dbReference type="PANTHER" id="PTHR32282:SF11">
    <property type="entry name" value="PENICILLIN-BINDING PROTEIN 1B"/>
    <property type="match status" value="1"/>
</dbReference>
<organism evidence="29 30">
    <name type="scientific">Oceanococcus atlanticus</name>
    <dbReference type="NCBI Taxonomy" id="1317117"/>
    <lineage>
        <taxon>Bacteria</taxon>
        <taxon>Pseudomonadati</taxon>
        <taxon>Pseudomonadota</taxon>
        <taxon>Gammaproteobacteria</taxon>
        <taxon>Chromatiales</taxon>
        <taxon>Oceanococcaceae</taxon>
        <taxon>Oceanococcus</taxon>
    </lineage>
</organism>
<dbReference type="SUPFAM" id="SSF56601">
    <property type="entry name" value="beta-lactamase/transpeptidase-like"/>
    <property type="match status" value="1"/>
</dbReference>
<dbReference type="GO" id="GO:0046677">
    <property type="term" value="P:response to antibiotic"/>
    <property type="evidence" value="ECO:0007669"/>
    <property type="project" value="UniProtKB-UniRule"/>
</dbReference>
<dbReference type="Proteomes" id="UP000192342">
    <property type="component" value="Unassembled WGS sequence"/>
</dbReference>
<dbReference type="InterPro" id="IPR050396">
    <property type="entry name" value="Glycosyltr_51/Transpeptidase"/>
</dbReference>
<evidence type="ECO:0000256" key="23">
    <source>
        <dbReference type="PIRNR" id="PIRNR002799"/>
    </source>
</evidence>
<comment type="catalytic activity">
    <reaction evidence="20">
        <text>Preferential cleavage: (Ac)2-L-Lys-D-Ala-|-D-Ala. Also transpeptidation of peptidyl-alanyl moieties that are N-acyl substituents of D-alanine.</text>
        <dbReference type="EC" id="3.4.16.4"/>
    </reaction>
</comment>
<keyword evidence="14 23" id="KW-0573">Peptidoglycan synthesis</keyword>
<keyword evidence="9" id="KW-0645">Protease</keyword>